<dbReference type="SUPFAM" id="SSF56601">
    <property type="entry name" value="beta-lactamase/transpeptidase-like"/>
    <property type="match status" value="1"/>
</dbReference>
<protein>
    <submittedName>
        <fullName evidence="3">Serine hydrolase</fullName>
    </submittedName>
</protein>
<dbReference type="EMBL" id="WQLB01000011">
    <property type="protein sequence ID" value="MVN87076.1"/>
    <property type="molecule type" value="Genomic_DNA"/>
</dbReference>
<sequence>MTASPRSDALLAAAFETEARRLHREFRTPGVSLALLLPGGDYYVNLGVTSLEHPLPVTEETIFQIGSTTKTLTSLVCSTLVAEGRLDLDQPVRTYLPEFRLQDEHAAEHATVRDLLTHQGGWLGDLFEDTGEGDDAVARGLDKLAESPQVVPLRGHWSYNNAGFFVAGRVIEVVTGQTFEQAVTERIFVPLGMDHSFFFTNQIMTHRFATGHNKVGEEFRAQRPWMMMRSAAPAGSSCSSTAVDMAKYAHYLMDGTVPPAPTPVDEEAPEKESAPAEPPLAAVSRESLWAERLPIGAAFNGFPGERGFIGQSWFVDEYEGTTILSHGGTTLGQTSDFWVSPDRRVAFISMTNASNGHALNRKLSEWVKREVLGLTAPELDTYEHEEAGLADFAGAYTAVGQPYKLNAESRSGALVLTIPDTAAGGSQDLNVRFIGPDRALVAGGDADGLGIEFLRSGDGTVDFMRFGGRLYPRDQATDAPQDTEVEGTTSAATPELASQP</sequence>
<dbReference type="GO" id="GO:0016787">
    <property type="term" value="F:hydrolase activity"/>
    <property type="evidence" value="ECO:0007669"/>
    <property type="project" value="UniProtKB-KW"/>
</dbReference>
<evidence type="ECO:0000313" key="3">
    <source>
        <dbReference type="EMBL" id="MVN87076.1"/>
    </source>
</evidence>
<keyword evidence="3" id="KW-0378">Hydrolase</keyword>
<dbReference type="PANTHER" id="PTHR43283:SF3">
    <property type="entry name" value="BETA-LACTAMASE FAMILY PROTEIN (AFU_ORTHOLOGUE AFUA_5G07500)"/>
    <property type="match status" value="1"/>
</dbReference>
<dbReference type="Proteomes" id="UP000483286">
    <property type="component" value="Unassembled WGS sequence"/>
</dbReference>
<comment type="caution">
    <text evidence="3">The sequence shown here is derived from an EMBL/GenBank/DDBJ whole genome shotgun (WGS) entry which is preliminary data.</text>
</comment>
<dbReference type="Pfam" id="PF00144">
    <property type="entry name" value="Beta-lactamase"/>
    <property type="match status" value="1"/>
</dbReference>
<name>A0A7C9LND4_9DEIO</name>
<accession>A0A7C9LND4</accession>
<feature type="region of interest" description="Disordered" evidence="1">
    <location>
        <begin position="259"/>
        <end position="279"/>
    </location>
</feature>
<gene>
    <name evidence="3" type="ORF">GO986_09880</name>
</gene>
<feature type="compositionally biased region" description="Polar residues" evidence="1">
    <location>
        <begin position="486"/>
        <end position="500"/>
    </location>
</feature>
<evidence type="ECO:0000313" key="4">
    <source>
        <dbReference type="Proteomes" id="UP000483286"/>
    </source>
</evidence>
<evidence type="ECO:0000256" key="1">
    <source>
        <dbReference type="SAM" id="MobiDB-lite"/>
    </source>
</evidence>
<feature type="domain" description="Beta-lactamase-related" evidence="2">
    <location>
        <begin position="24"/>
        <end position="360"/>
    </location>
</feature>
<dbReference type="InterPro" id="IPR050789">
    <property type="entry name" value="Diverse_Enzym_Activities"/>
</dbReference>
<evidence type="ECO:0000259" key="2">
    <source>
        <dbReference type="Pfam" id="PF00144"/>
    </source>
</evidence>
<keyword evidence="4" id="KW-1185">Reference proteome</keyword>
<dbReference type="Gene3D" id="3.40.710.10">
    <property type="entry name" value="DD-peptidase/beta-lactamase superfamily"/>
    <property type="match status" value="1"/>
</dbReference>
<feature type="region of interest" description="Disordered" evidence="1">
    <location>
        <begin position="471"/>
        <end position="500"/>
    </location>
</feature>
<dbReference type="AlphaFoldDB" id="A0A7C9LND4"/>
<proteinExistence type="predicted"/>
<organism evidence="3 4">
    <name type="scientific">Deinococcus arboris</name>
    <dbReference type="NCBI Taxonomy" id="2682977"/>
    <lineage>
        <taxon>Bacteria</taxon>
        <taxon>Thermotogati</taxon>
        <taxon>Deinococcota</taxon>
        <taxon>Deinococci</taxon>
        <taxon>Deinococcales</taxon>
        <taxon>Deinococcaceae</taxon>
        <taxon>Deinococcus</taxon>
    </lineage>
</organism>
<reference evidence="3 4" key="1">
    <citation type="submission" date="2019-12" db="EMBL/GenBank/DDBJ databases">
        <title>Deinococcus sp. HMF7620 Genome sequencing and assembly.</title>
        <authorList>
            <person name="Kang H."/>
            <person name="Kim H."/>
            <person name="Joh K."/>
        </authorList>
    </citation>
    <scope>NUCLEOTIDE SEQUENCE [LARGE SCALE GENOMIC DNA]</scope>
    <source>
        <strain evidence="3 4">HMF7620</strain>
    </source>
</reference>
<dbReference type="InterPro" id="IPR012338">
    <property type="entry name" value="Beta-lactam/transpept-like"/>
</dbReference>
<dbReference type="PANTHER" id="PTHR43283">
    <property type="entry name" value="BETA-LACTAMASE-RELATED"/>
    <property type="match status" value="1"/>
</dbReference>
<dbReference type="RefSeq" id="WP_157459134.1">
    <property type="nucleotide sequence ID" value="NZ_WQLB01000011.1"/>
</dbReference>
<dbReference type="InterPro" id="IPR001466">
    <property type="entry name" value="Beta-lactam-related"/>
</dbReference>